<reference evidence="2 3" key="1">
    <citation type="submission" date="2024-02" db="EMBL/GenBank/DDBJ databases">
        <title>A draft genome for the cacao thread blight pathogen Marasmius crinis-equi.</title>
        <authorList>
            <person name="Cohen S.P."/>
            <person name="Baruah I.K."/>
            <person name="Amoako-Attah I."/>
            <person name="Bukari Y."/>
            <person name="Meinhardt L.W."/>
            <person name="Bailey B.A."/>
        </authorList>
    </citation>
    <scope>NUCLEOTIDE SEQUENCE [LARGE SCALE GENOMIC DNA]</scope>
    <source>
        <strain evidence="2 3">GH-76</strain>
    </source>
</reference>
<feature type="transmembrane region" description="Helical" evidence="1">
    <location>
        <begin position="613"/>
        <end position="636"/>
    </location>
</feature>
<keyword evidence="1" id="KW-0472">Membrane</keyword>
<keyword evidence="3" id="KW-1185">Reference proteome</keyword>
<evidence type="ECO:0000313" key="3">
    <source>
        <dbReference type="Proteomes" id="UP001465976"/>
    </source>
</evidence>
<dbReference type="Proteomes" id="UP001465976">
    <property type="component" value="Unassembled WGS sequence"/>
</dbReference>
<comment type="caution">
    <text evidence="2">The sequence shown here is derived from an EMBL/GenBank/DDBJ whole genome shotgun (WGS) entry which is preliminary data.</text>
</comment>
<proteinExistence type="predicted"/>
<evidence type="ECO:0000256" key="1">
    <source>
        <dbReference type="SAM" id="Phobius"/>
    </source>
</evidence>
<protein>
    <submittedName>
        <fullName evidence="2">Uncharacterized protein</fullName>
    </submittedName>
</protein>
<keyword evidence="1" id="KW-0812">Transmembrane</keyword>
<name>A0ABR3FWI4_9AGAR</name>
<dbReference type="EMBL" id="JBAHYK010000045">
    <property type="protein sequence ID" value="KAL0579887.1"/>
    <property type="molecule type" value="Genomic_DNA"/>
</dbReference>
<gene>
    <name evidence="2" type="ORF">V5O48_002134</name>
</gene>
<organism evidence="2 3">
    <name type="scientific">Marasmius crinis-equi</name>
    <dbReference type="NCBI Taxonomy" id="585013"/>
    <lineage>
        <taxon>Eukaryota</taxon>
        <taxon>Fungi</taxon>
        <taxon>Dikarya</taxon>
        <taxon>Basidiomycota</taxon>
        <taxon>Agaricomycotina</taxon>
        <taxon>Agaricomycetes</taxon>
        <taxon>Agaricomycetidae</taxon>
        <taxon>Agaricales</taxon>
        <taxon>Marasmiineae</taxon>
        <taxon>Marasmiaceae</taxon>
        <taxon>Marasmius</taxon>
    </lineage>
</organism>
<evidence type="ECO:0000313" key="2">
    <source>
        <dbReference type="EMBL" id="KAL0579887.1"/>
    </source>
</evidence>
<feature type="transmembrane region" description="Helical" evidence="1">
    <location>
        <begin position="12"/>
        <end position="36"/>
    </location>
</feature>
<accession>A0ABR3FWI4</accession>
<feature type="transmembrane region" description="Helical" evidence="1">
    <location>
        <begin position="85"/>
        <end position="111"/>
    </location>
</feature>
<keyword evidence="1" id="KW-1133">Transmembrane helix</keyword>
<sequence length="723" mass="77591">MLVTDRLTIGQLTFVLRAIIQILTYGGAFLITYVILASSPRVASLKTHDVINRVLGKSTATKGSALWILNGVRGKNTDPVLPTRLLVAIALSLLLGIFSSLSDIGFLGFYACSVPGPPTQDHPSSITNEALATSAIQASLVNGTDPNKVKAYRCDYAEPVQISANVSERICRSWHNSTFGDPSFFTGLNTTDSDILMPRQIRKYPYTRAQYLDLNSYFIGPSNTRVEEPVISSGIAVVPHDQGLRALFGVPQLKPQTKVDFEGAMLLEVEMGCMALGMYTQRNLDSPGAGGTDLFSTNETMWRKYYGPESLRSVLSKTVDDVREYYRPLFNTSSMDSDGFMFGYNSSTSLLSATASIRSIPFSNVGNRTDRAERGLEILGNCTEAIRQQFGIKTLEADTRTQPNMCNVLAIGGSLTSGGALYEGLSRMVCAATTQLNLVSATVEADSAGKINITSVDRLPSDLNTVIASFFDPIPQANGDTAYYDYEPAERYTLAPNPSGSTAHYIPARQLYSNIRGVGPASGGGVISRAASSMLNLGGSYDTDLDYAGLSVLNGGTKQAAFNASVVTTWGGQVGASFILASTGLNGWVALNANPIAVESTGGVVATCYKAPYVLGFVPLLLASVFIILWTVLLMASGFSIFKYAKSLEGLYSGMMPFWGVVCPTVKAQDAFLMWENAPSGPHLALVRNGAPNESGMRSKTAVDFLRDESSQSYVNAKESQES</sequence>